<comment type="caution">
    <text evidence="1">The sequence shown here is derived from an EMBL/GenBank/DDBJ whole genome shotgun (WGS) entry which is preliminary data.</text>
</comment>
<dbReference type="EMBL" id="JAHHDY010000031">
    <property type="protein sequence ID" value="MBT3143872.1"/>
    <property type="molecule type" value="Genomic_DNA"/>
</dbReference>
<dbReference type="RefSeq" id="WP_181824479.1">
    <property type="nucleotide sequence ID" value="NZ_JAHHDY010000031.1"/>
</dbReference>
<dbReference type="Proteomes" id="UP000763802">
    <property type="component" value="Unassembled WGS sequence"/>
</dbReference>
<protein>
    <submittedName>
        <fullName evidence="1">Uncharacterized protein</fullName>
    </submittedName>
</protein>
<reference evidence="1 2" key="1">
    <citation type="submission" date="2021-05" db="EMBL/GenBank/DDBJ databases">
        <title>Draft genomes of marine bacteria isolated from model chitin particles.</title>
        <authorList>
            <person name="Datta M.S."/>
            <person name="Schwartzman J.A."/>
            <person name="Cordero O."/>
        </authorList>
    </citation>
    <scope>NUCLEOTIDE SEQUENCE [LARGE SCALE GENOMIC DNA]</scope>
    <source>
        <strain evidence="1 2">4E07</strain>
    </source>
</reference>
<accession>A0ABS5WXL4</accession>
<gene>
    <name evidence="1" type="ORF">KL867_22700</name>
</gene>
<proteinExistence type="predicted"/>
<name>A0ABS5WXL4_9RHOB</name>
<evidence type="ECO:0000313" key="1">
    <source>
        <dbReference type="EMBL" id="MBT3143872.1"/>
    </source>
</evidence>
<sequence length="90" mass="9853">MAEQVFRFNLDYLTLLQSTNSDIGTGDAASGVFRFYGNWQANELGSLTFKLEHRHAYTDVAPKFLGLDGGSLAIIGTAFNENGAMLTNLF</sequence>
<organism evidence="1 2">
    <name type="scientific">Falsiruegeria litorea</name>
    <dbReference type="NCBI Taxonomy" id="1280831"/>
    <lineage>
        <taxon>Bacteria</taxon>
        <taxon>Pseudomonadati</taxon>
        <taxon>Pseudomonadota</taxon>
        <taxon>Alphaproteobacteria</taxon>
        <taxon>Rhodobacterales</taxon>
        <taxon>Roseobacteraceae</taxon>
        <taxon>Falsiruegeria</taxon>
    </lineage>
</organism>
<keyword evidence="2" id="KW-1185">Reference proteome</keyword>
<evidence type="ECO:0000313" key="2">
    <source>
        <dbReference type="Proteomes" id="UP000763802"/>
    </source>
</evidence>